<keyword evidence="1" id="KW-0732">Signal</keyword>
<comment type="caution">
    <text evidence="2">The sequence shown here is derived from an EMBL/GenBank/DDBJ whole genome shotgun (WGS) entry which is preliminary data.</text>
</comment>
<dbReference type="RefSeq" id="WP_189355824.1">
    <property type="nucleotide sequence ID" value="NZ_BMYU01000002.1"/>
</dbReference>
<sequence length="178" mass="19579">MQRPKPLTAALSLLFLLMTNPAAALVNSQSVTSEEIAVSEEPVNPQPEESAMPCNPDGDCSDPCKYFNKHTIFAWGGDGPVLKYKGKIHVLKEVRRVAVRSIQSLTDVPGGSERVDFVSGKLKVSLTTSTTATSCYVKDQRGRWRSLDTCCWSTQRLTLEIHDGKQTTRLKTTADYGC</sequence>
<dbReference type="EMBL" id="BMYU01000002">
    <property type="protein sequence ID" value="GGX33823.1"/>
    <property type="molecule type" value="Genomic_DNA"/>
</dbReference>
<gene>
    <name evidence="2" type="ORF">GCM10010946_08580</name>
</gene>
<keyword evidence="3" id="KW-1185">Reference proteome</keyword>
<evidence type="ECO:0000313" key="2">
    <source>
        <dbReference type="EMBL" id="GGX33823.1"/>
    </source>
</evidence>
<protein>
    <submittedName>
        <fullName evidence="2">Uncharacterized protein</fullName>
    </submittedName>
</protein>
<proteinExistence type="predicted"/>
<reference evidence="3" key="1">
    <citation type="journal article" date="2019" name="Int. J. Syst. Evol. Microbiol.">
        <title>The Global Catalogue of Microorganisms (GCM) 10K type strain sequencing project: providing services to taxonomists for standard genome sequencing and annotation.</title>
        <authorList>
            <consortium name="The Broad Institute Genomics Platform"/>
            <consortium name="The Broad Institute Genome Sequencing Center for Infectious Disease"/>
            <person name="Wu L."/>
            <person name="Ma J."/>
        </authorList>
    </citation>
    <scope>NUCLEOTIDE SEQUENCE [LARGE SCALE GENOMIC DNA]</scope>
    <source>
        <strain evidence="3">KCTC 23917</strain>
    </source>
</reference>
<dbReference type="Proteomes" id="UP000653343">
    <property type="component" value="Unassembled WGS sequence"/>
</dbReference>
<name>A0ABQ2XUT7_9BURK</name>
<feature type="signal peptide" evidence="1">
    <location>
        <begin position="1"/>
        <end position="24"/>
    </location>
</feature>
<accession>A0ABQ2XUT7</accession>
<feature type="chain" id="PRO_5046224886" evidence="1">
    <location>
        <begin position="25"/>
        <end position="178"/>
    </location>
</feature>
<evidence type="ECO:0000256" key="1">
    <source>
        <dbReference type="SAM" id="SignalP"/>
    </source>
</evidence>
<organism evidence="2 3">
    <name type="scientific">Undibacterium squillarum</name>
    <dbReference type="NCBI Taxonomy" id="1131567"/>
    <lineage>
        <taxon>Bacteria</taxon>
        <taxon>Pseudomonadati</taxon>
        <taxon>Pseudomonadota</taxon>
        <taxon>Betaproteobacteria</taxon>
        <taxon>Burkholderiales</taxon>
        <taxon>Oxalobacteraceae</taxon>
        <taxon>Undibacterium</taxon>
    </lineage>
</organism>
<evidence type="ECO:0000313" key="3">
    <source>
        <dbReference type="Proteomes" id="UP000653343"/>
    </source>
</evidence>